<gene>
    <name evidence="1" type="ORF">M9H77_19009</name>
</gene>
<comment type="caution">
    <text evidence="1">The sequence shown here is derived from an EMBL/GenBank/DDBJ whole genome shotgun (WGS) entry which is preliminary data.</text>
</comment>
<organism evidence="1 2">
    <name type="scientific">Catharanthus roseus</name>
    <name type="common">Madagascar periwinkle</name>
    <name type="synonym">Vinca rosea</name>
    <dbReference type="NCBI Taxonomy" id="4058"/>
    <lineage>
        <taxon>Eukaryota</taxon>
        <taxon>Viridiplantae</taxon>
        <taxon>Streptophyta</taxon>
        <taxon>Embryophyta</taxon>
        <taxon>Tracheophyta</taxon>
        <taxon>Spermatophyta</taxon>
        <taxon>Magnoliopsida</taxon>
        <taxon>eudicotyledons</taxon>
        <taxon>Gunneridae</taxon>
        <taxon>Pentapetalae</taxon>
        <taxon>asterids</taxon>
        <taxon>lamiids</taxon>
        <taxon>Gentianales</taxon>
        <taxon>Apocynaceae</taxon>
        <taxon>Rauvolfioideae</taxon>
        <taxon>Vinceae</taxon>
        <taxon>Catharanthinae</taxon>
        <taxon>Catharanthus</taxon>
    </lineage>
</organism>
<dbReference type="EMBL" id="CM044704">
    <property type="protein sequence ID" value="KAI5669156.1"/>
    <property type="molecule type" value="Genomic_DNA"/>
</dbReference>
<keyword evidence="2" id="KW-1185">Reference proteome</keyword>
<name>A0ACC0B931_CATRO</name>
<proteinExistence type="predicted"/>
<accession>A0ACC0B931</accession>
<reference evidence="2" key="1">
    <citation type="journal article" date="2023" name="Nat. Plants">
        <title>Single-cell RNA sequencing provides a high-resolution roadmap for understanding the multicellular compartmentation of specialized metabolism.</title>
        <authorList>
            <person name="Sun S."/>
            <person name="Shen X."/>
            <person name="Li Y."/>
            <person name="Li Y."/>
            <person name="Wang S."/>
            <person name="Li R."/>
            <person name="Zhang H."/>
            <person name="Shen G."/>
            <person name="Guo B."/>
            <person name="Wei J."/>
            <person name="Xu J."/>
            <person name="St-Pierre B."/>
            <person name="Chen S."/>
            <person name="Sun C."/>
        </authorList>
    </citation>
    <scope>NUCLEOTIDE SEQUENCE [LARGE SCALE GENOMIC DNA]</scope>
</reference>
<protein>
    <submittedName>
        <fullName evidence="1">Uncharacterized protein</fullName>
    </submittedName>
</protein>
<sequence length="520" mass="57854">MQPTSVSQESQLGSSVFDHSIKLNTNSNLEGYPPFLYNSLYFDGIVNFATQKRPKNVASLSLSSRCGASSIRRAFHEFNRFIKLHCERIPLKFASVRVGSRDGNGLRENDNGVLEGEEVHTNVIGSESPKKVLILMSDTGGGHRASAEAIKAAFSEEYGDDYQVFITDLWTDHTPWPFNQLPRSYNFLVKHGPLWKMTYYASAPRLVHQSNFAATSTFIAREVAKGLMKYQPDIIISVHPLMQHVPLRILRGKGLLDKIVFTTVVTDLCTCHPTWFHKLVTRCYCPSEEVAKRALKAGLKSSQIKVYGLPVRPSFVKPVRPKVELRRELGMDEYLPAVLLMGGGEGMGPIEATARALGDALYDERNGEPIGQILVICGRNKKLASRLLAVDWKIPVQVKGFVTKMEECMGACDCIITKAGPGTIAEAMIRGLPIILNDYIAGQEAGNVPYVVENGCGKFSKSPKEIAKIVSQWFGPKQEELKVMSQNAVRLARPDAVFKIVNDLHELLRQRNFVPHYCST</sequence>
<dbReference type="Proteomes" id="UP001060085">
    <property type="component" value="Linkage Group LG04"/>
</dbReference>
<evidence type="ECO:0000313" key="1">
    <source>
        <dbReference type="EMBL" id="KAI5669156.1"/>
    </source>
</evidence>
<evidence type="ECO:0000313" key="2">
    <source>
        <dbReference type="Proteomes" id="UP001060085"/>
    </source>
</evidence>